<feature type="domain" description="Methyltransferase" evidence="1">
    <location>
        <begin position="66"/>
        <end position="137"/>
    </location>
</feature>
<reference evidence="3" key="1">
    <citation type="journal article" date="2019" name="Int. J. Syst. Evol. Microbiol.">
        <title>The Global Catalogue of Microorganisms (GCM) 10K type strain sequencing project: providing services to taxonomists for standard genome sequencing and annotation.</title>
        <authorList>
            <consortium name="The Broad Institute Genomics Platform"/>
            <consortium name="The Broad Institute Genome Sequencing Center for Infectious Disease"/>
            <person name="Wu L."/>
            <person name="Ma J."/>
        </authorList>
    </citation>
    <scope>NUCLEOTIDE SEQUENCE [LARGE SCALE GENOMIC DNA]</scope>
    <source>
        <strain evidence="3">CGMCC 4.1469</strain>
    </source>
</reference>
<comment type="caution">
    <text evidence="2">The sequence shown here is derived from an EMBL/GenBank/DDBJ whole genome shotgun (WGS) entry which is preliminary data.</text>
</comment>
<dbReference type="GO" id="GO:0008168">
    <property type="term" value="F:methyltransferase activity"/>
    <property type="evidence" value="ECO:0007669"/>
    <property type="project" value="UniProtKB-KW"/>
</dbReference>
<dbReference type="Proteomes" id="UP001596052">
    <property type="component" value="Unassembled WGS sequence"/>
</dbReference>
<dbReference type="InterPro" id="IPR041698">
    <property type="entry name" value="Methyltransf_25"/>
</dbReference>
<dbReference type="CDD" id="cd02440">
    <property type="entry name" value="AdoMet_MTases"/>
    <property type="match status" value="1"/>
</dbReference>
<keyword evidence="2" id="KW-0489">Methyltransferase</keyword>
<evidence type="ECO:0000259" key="1">
    <source>
        <dbReference type="Pfam" id="PF13649"/>
    </source>
</evidence>
<evidence type="ECO:0000313" key="3">
    <source>
        <dbReference type="Proteomes" id="UP001596052"/>
    </source>
</evidence>
<dbReference type="RefSeq" id="WP_377167120.1">
    <property type="nucleotide sequence ID" value="NZ_JBHSMQ010000004.1"/>
</dbReference>
<keyword evidence="3" id="KW-1185">Reference proteome</keyword>
<sequence>MPTRFYPQPSTPPIESDTEFLTAFRDHEFDQHYPDHIREQSACHWTPIDVCQMAAQMLVEAPGTRVLDIGCGPGKFCAAGAATTLGHFTGVEQRIRLVKAARDLLERLRITRAEIVHANITTISFAAFDAFYLFNPFEENILPMLRIDHDVEMESRLYDDYTLHVQQQLELKPLGTRIVTYYGSCAEVPECYTCVKTAYDGTLKLWVKTHSHLEDTSDSDAPPEPCRFPHLI</sequence>
<accession>A0ABW0KQJ9</accession>
<dbReference type="GO" id="GO:0032259">
    <property type="term" value="P:methylation"/>
    <property type="evidence" value="ECO:0007669"/>
    <property type="project" value="UniProtKB-KW"/>
</dbReference>
<organism evidence="2 3">
    <name type="scientific">Prosthecobacter fluviatilis</name>
    <dbReference type="NCBI Taxonomy" id="445931"/>
    <lineage>
        <taxon>Bacteria</taxon>
        <taxon>Pseudomonadati</taxon>
        <taxon>Verrucomicrobiota</taxon>
        <taxon>Verrucomicrobiia</taxon>
        <taxon>Verrucomicrobiales</taxon>
        <taxon>Verrucomicrobiaceae</taxon>
        <taxon>Prosthecobacter</taxon>
    </lineage>
</organism>
<dbReference type="InterPro" id="IPR029063">
    <property type="entry name" value="SAM-dependent_MTases_sf"/>
</dbReference>
<dbReference type="EMBL" id="JBHSMQ010000004">
    <property type="protein sequence ID" value="MFC5455743.1"/>
    <property type="molecule type" value="Genomic_DNA"/>
</dbReference>
<dbReference type="Gene3D" id="3.40.50.150">
    <property type="entry name" value="Vaccinia Virus protein VP39"/>
    <property type="match status" value="1"/>
</dbReference>
<keyword evidence="2" id="KW-0808">Transferase</keyword>
<dbReference type="EC" id="2.1.1.-" evidence="2"/>
<evidence type="ECO:0000313" key="2">
    <source>
        <dbReference type="EMBL" id="MFC5455743.1"/>
    </source>
</evidence>
<gene>
    <name evidence="2" type="ORF">ACFQDI_12825</name>
</gene>
<name>A0ABW0KQJ9_9BACT</name>
<dbReference type="SUPFAM" id="SSF53335">
    <property type="entry name" value="S-adenosyl-L-methionine-dependent methyltransferases"/>
    <property type="match status" value="1"/>
</dbReference>
<dbReference type="Pfam" id="PF13649">
    <property type="entry name" value="Methyltransf_25"/>
    <property type="match status" value="1"/>
</dbReference>
<proteinExistence type="predicted"/>
<protein>
    <submittedName>
        <fullName evidence="2">Class I SAM-dependent methyltransferase</fullName>
        <ecNumber evidence="2">2.1.1.-</ecNumber>
    </submittedName>
</protein>